<keyword evidence="6 8" id="KW-1133">Transmembrane helix</keyword>
<feature type="transmembrane region" description="Helical" evidence="8">
    <location>
        <begin position="243"/>
        <end position="263"/>
    </location>
</feature>
<organism evidence="9 10">
    <name type="scientific">Aphanothece sacrum FPU1</name>
    <dbReference type="NCBI Taxonomy" id="1920663"/>
    <lineage>
        <taxon>Bacteria</taxon>
        <taxon>Bacillati</taxon>
        <taxon>Cyanobacteriota</taxon>
        <taxon>Cyanophyceae</taxon>
        <taxon>Oscillatoriophycideae</taxon>
        <taxon>Chroococcales</taxon>
        <taxon>Aphanothecaceae</taxon>
        <taxon>Aphanothece</taxon>
    </lineage>
</organism>
<comment type="subcellular location">
    <subcellularLocation>
        <location evidence="1">Cell membrane</location>
        <topology evidence="1">Multi-pass membrane protein</topology>
    </subcellularLocation>
</comment>
<accession>A0A401IER0</accession>
<dbReference type="PANTHER" id="PTHR36838">
    <property type="entry name" value="AUXIN EFFLUX CARRIER FAMILY PROTEIN"/>
    <property type="match status" value="1"/>
</dbReference>
<evidence type="ECO:0000256" key="6">
    <source>
        <dbReference type="ARBA" id="ARBA00022989"/>
    </source>
</evidence>
<feature type="transmembrane region" description="Helical" evidence="8">
    <location>
        <begin position="184"/>
        <end position="203"/>
    </location>
</feature>
<dbReference type="InterPro" id="IPR004776">
    <property type="entry name" value="Mem_transp_PIN-like"/>
</dbReference>
<reference evidence="10" key="1">
    <citation type="submission" date="2017-05" db="EMBL/GenBank/DDBJ databases">
        <title>Physiological properties and genetic analysis related to exopolysaccharide production of fresh-water unicellular cyanobacterium Aphanothece sacrum, Suizenji Nori, that has been cultured as a food source in Japan.</title>
        <authorList>
            <person name="Kanesaki Y."/>
            <person name="Yoshikawa S."/>
            <person name="Ohki K."/>
        </authorList>
    </citation>
    <scope>NUCLEOTIDE SEQUENCE [LARGE SCALE GENOMIC DNA]</scope>
    <source>
        <strain evidence="10">FPU1</strain>
    </source>
</reference>
<protein>
    <submittedName>
        <fullName evidence="9">Transporter</fullName>
    </submittedName>
</protein>
<evidence type="ECO:0000256" key="8">
    <source>
        <dbReference type="SAM" id="Phobius"/>
    </source>
</evidence>
<dbReference type="Pfam" id="PF03547">
    <property type="entry name" value="Mem_trans"/>
    <property type="match status" value="2"/>
</dbReference>
<gene>
    <name evidence="9" type="ORF">AsFPU1_1176</name>
</gene>
<evidence type="ECO:0000256" key="1">
    <source>
        <dbReference type="ARBA" id="ARBA00004651"/>
    </source>
</evidence>
<evidence type="ECO:0000256" key="5">
    <source>
        <dbReference type="ARBA" id="ARBA00022692"/>
    </source>
</evidence>
<evidence type="ECO:0000313" key="9">
    <source>
        <dbReference type="EMBL" id="GBF79777.1"/>
    </source>
</evidence>
<feature type="transmembrane region" description="Helical" evidence="8">
    <location>
        <begin position="275"/>
        <end position="295"/>
    </location>
</feature>
<proteinExistence type="inferred from homology"/>
<keyword evidence="3" id="KW-0813">Transport</keyword>
<dbReference type="AlphaFoldDB" id="A0A401IER0"/>
<sequence>MSVLLPAIIPVAFIIIIGFIAGRTLNLESQTLSQLTVYILAPALVADSLYRTNISIKSATGLLIGVFLIALVLYLLVWGFSRCFNLSTLTSKSLIATTLHPNNGNMGLPLINFALGAAGLERAIIYMIGSSIILFGIAPALLSGNSFKDSLKLIFKLPLIWAMLAGLLLRFYNIELPFKLGDSLQMLGQAAIPVALIILGMELANTSLSLAKYELISTFLRLLIGPLVALTIGQFLHLQGLDLQVLIIQSAMPTAVNTLVLVAEFGGDTPRVARTILVTTLLSFLTLPMILWASAQLTINH</sequence>
<dbReference type="PANTHER" id="PTHR36838:SF1">
    <property type="entry name" value="SLR1864 PROTEIN"/>
    <property type="match status" value="1"/>
</dbReference>
<feature type="transmembrane region" description="Helical" evidence="8">
    <location>
        <begin position="62"/>
        <end position="81"/>
    </location>
</feature>
<name>A0A401IER0_APHSA</name>
<evidence type="ECO:0000256" key="4">
    <source>
        <dbReference type="ARBA" id="ARBA00022475"/>
    </source>
</evidence>
<dbReference type="EMBL" id="BDQK01000005">
    <property type="protein sequence ID" value="GBF79777.1"/>
    <property type="molecule type" value="Genomic_DNA"/>
</dbReference>
<evidence type="ECO:0000256" key="3">
    <source>
        <dbReference type="ARBA" id="ARBA00022448"/>
    </source>
</evidence>
<dbReference type="RefSeq" id="WP_124973876.1">
    <property type="nucleotide sequence ID" value="NZ_BDQK01000005.1"/>
</dbReference>
<dbReference type="Gene3D" id="1.20.1530.20">
    <property type="match status" value="1"/>
</dbReference>
<dbReference type="InterPro" id="IPR038770">
    <property type="entry name" value="Na+/solute_symporter_sf"/>
</dbReference>
<keyword evidence="10" id="KW-1185">Reference proteome</keyword>
<feature type="transmembrane region" description="Helical" evidence="8">
    <location>
        <begin position="154"/>
        <end position="172"/>
    </location>
</feature>
<keyword evidence="7 8" id="KW-0472">Membrane</keyword>
<evidence type="ECO:0000313" key="10">
    <source>
        <dbReference type="Proteomes" id="UP000287247"/>
    </source>
</evidence>
<feature type="transmembrane region" description="Helical" evidence="8">
    <location>
        <begin position="123"/>
        <end position="142"/>
    </location>
</feature>
<feature type="transmembrane region" description="Helical" evidence="8">
    <location>
        <begin position="7"/>
        <end position="25"/>
    </location>
</feature>
<dbReference type="GO" id="GO:0005886">
    <property type="term" value="C:plasma membrane"/>
    <property type="evidence" value="ECO:0007669"/>
    <property type="project" value="UniProtKB-SubCell"/>
</dbReference>
<dbReference type="GO" id="GO:0055085">
    <property type="term" value="P:transmembrane transport"/>
    <property type="evidence" value="ECO:0007669"/>
    <property type="project" value="InterPro"/>
</dbReference>
<keyword evidence="4" id="KW-1003">Cell membrane</keyword>
<dbReference type="Proteomes" id="UP000287247">
    <property type="component" value="Unassembled WGS sequence"/>
</dbReference>
<feature type="transmembrane region" description="Helical" evidence="8">
    <location>
        <begin position="215"/>
        <end position="237"/>
    </location>
</feature>
<evidence type="ECO:0000256" key="2">
    <source>
        <dbReference type="ARBA" id="ARBA00010145"/>
    </source>
</evidence>
<evidence type="ECO:0000256" key="7">
    <source>
        <dbReference type="ARBA" id="ARBA00023136"/>
    </source>
</evidence>
<keyword evidence="5 8" id="KW-0812">Transmembrane</keyword>
<comment type="similarity">
    <text evidence="2">Belongs to the auxin efflux carrier (TC 2.A.69) family.</text>
</comment>
<dbReference type="OrthoDB" id="527159at2"/>
<comment type="caution">
    <text evidence="9">The sequence shown here is derived from an EMBL/GenBank/DDBJ whole genome shotgun (WGS) entry which is preliminary data.</text>
</comment>